<dbReference type="OrthoDB" id="3870258at2"/>
<keyword evidence="2" id="KW-0808">Transferase</keyword>
<protein>
    <submittedName>
        <fullName evidence="2">Nucleotidyl transferase AbiEii toxin, Type IV TA system</fullName>
    </submittedName>
</protein>
<dbReference type="GO" id="GO:0016740">
    <property type="term" value="F:transferase activity"/>
    <property type="evidence" value="ECO:0007669"/>
    <property type="project" value="UniProtKB-KW"/>
</dbReference>
<dbReference type="InterPro" id="IPR014942">
    <property type="entry name" value="AbiEii"/>
</dbReference>
<organism evidence="2 3">
    <name type="scientific">Micromonospora coxensis</name>
    <dbReference type="NCBI Taxonomy" id="356852"/>
    <lineage>
        <taxon>Bacteria</taxon>
        <taxon>Bacillati</taxon>
        <taxon>Actinomycetota</taxon>
        <taxon>Actinomycetes</taxon>
        <taxon>Micromonosporales</taxon>
        <taxon>Micromonosporaceae</taxon>
        <taxon>Micromonospora</taxon>
    </lineage>
</organism>
<keyword evidence="3" id="KW-1185">Reference proteome</keyword>
<dbReference type="Proteomes" id="UP000198215">
    <property type="component" value="Chromosome I"/>
</dbReference>
<proteinExistence type="predicted"/>
<gene>
    <name evidence="2" type="ORF">GA0070614_4128</name>
</gene>
<evidence type="ECO:0000256" key="1">
    <source>
        <dbReference type="SAM" id="MobiDB-lite"/>
    </source>
</evidence>
<accession>A0A1C5J8R4</accession>
<name>A0A1C5J8R4_9ACTN</name>
<dbReference type="AlphaFoldDB" id="A0A1C5J8R4"/>
<feature type="region of interest" description="Disordered" evidence="1">
    <location>
        <begin position="211"/>
        <end position="231"/>
    </location>
</feature>
<dbReference type="Pfam" id="PF08843">
    <property type="entry name" value="AbiEii"/>
    <property type="match status" value="1"/>
</dbReference>
<dbReference type="RefSeq" id="WP_088977478.1">
    <property type="nucleotide sequence ID" value="NZ_LT607753.1"/>
</dbReference>
<reference evidence="3" key="1">
    <citation type="submission" date="2016-06" db="EMBL/GenBank/DDBJ databases">
        <authorList>
            <person name="Varghese N."/>
            <person name="Submissions Spin"/>
        </authorList>
    </citation>
    <scope>NUCLEOTIDE SEQUENCE [LARGE SCALE GENOMIC DNA]</scope>
    <source>
        <strain evidence="3">DSM 45161</strain>
    </source>
</reference>
<dbReference type="EMBL" id="LT607753">
    <property type="protein sequence ID" value="SCG66641.1"/>
    <property type="molecule type" value="Genomic_DNA"/>
</dbReference>
<sequence>MDELHRRLLQVGFTAGDDLGLVLAGGYALSAHNLISRPSRDIDFATATAVPLPIVAERLAQAYSSEGFDCRVVEAGARMARLLVSTRTVACEVDVLKEAIGPPATLSVGPVLAFEDAVGLKVRALHDRAAHRDYIDIRAANGQLSFADLETLGARHTQGFSLAELADRLGGIEELDDQTFMSYGLGDEDIRRLIDWAVRWEADIRRRLATGDHGPAGLPSDDEWESYLDEP</sequence>
<feature type="compositionally biased region" description="Acidic residues" evidence="1">
    <location>
        <begin position="220"/>
        <end position="231"/>
    </location>
</feature>
<evidence type="ECO:0000313" key="3">
    <source>
        <dbReference type="Proteomes" id="UP000198215"/>
    </source>
</evidence>
<evidence type="ECO:0000313" key="2">
    <source>
        <dbReference type="EMBL" id="SCG66641.1"/>
    </source>
</evidence>